<keyword evidence="2" id="KW-0812">Transmembrane</keyword>
<dbReference type="InterPro" id="IPR009057">
    <property type="entry name" value="Homeodomain-like_sf"/>
</dbReference>
<evidence type="ECO:0000313" key="3">
    <source>
        <dbReference type="EMBL" id="GAA4260394.1"/>
    </source>
</evidence>
<name>A0ABP8DP15_9ACTN</name>
<reference evidence="4" key="1">
    <citation type="journal article" date="2019" name="Int. J. Syst. Evol. Microbiol.">
        <title>The Global Catalogue of Microorganisms (GCM) 10K type strain sequencing project: providing services to taxonomists for standard genome sequencing and annotation.</title>
        <authorList>
            <consortium name="The Broad Institute Genomics Platform"/>
            <consortium name="The Broad Institute Genome Sequencing Center for Infectious Disease"/>
            <person name="Wu L."/>
            <person name="Ma J."/>
        </authorList>
    </citation>
    <scope>NUCLEOTIDE SEQUENCE [LARGE SCALE GENOMIC DNA]</scope>
    <source>
        <strain evidence="4">JCM 17441</strain>
    </source>
</reference>
<feature type="transmembrane region" description="Helical" evidence="2">
    <location>
        <begin position="176"/>
        <end position="198"/>
    </location>
</feature>
<keyword evidence="2" id="KW-0472">Membrane</keyword>
<evidence type="ECO:0000256" key="2">
    <source>
        <dbReference type="SAM" id="Phobius"/>
    </source>
</evidence>
<dbReference type="EMBL" id="BAABAT010000040">
    <property type="protein sequence ID" value="GAA4260394.1"/>
    <property type="molecule type" value="Genomic_DNA"/>
</dbReference>
<proteinExistence type="predicted"/>
<comment type="caution">
    <text evidence="3">The sequence shown here is derived from an EMBL/GenBank/DDBJ whole genome shotgun (WGS) entry which is preliminary data.</text>
</comment>
<protein>
    <recommendedName>
        <fullName evidence="5">Helix-turn-helix domain-containing protein</fullName>
    </recommendedName>
</protein>
<feature type="compositionally biased region" description="Pro residues" evidence="1">
    <location>
        <begin position="112"/>
        <end position="123"/>
    </location>
</feature>
<feature type="transmembrane region" description="Helical" evidence="2">
    <location>
        <begin position="210"/>
        <end position="230"/>
    </location>
</feature>
<accession>A0ABP8DP15</accession>
<keyword evidence="4" id="KW-1185">Reference proteome</keyword>
<keyword evidence="2" id="KW-1133">Transmembrane helix</keyword>
<feature type="transmembrane region" description="Helical" evidence="2">
    <location>
        <begin position="152"/>
        <end position="170"/>
    </location>
</feature>
<evidence type="ECO:0000313" key="4">
    <source>
        <dbReference type="Proteomes" id="UP001500620"/>
    </source>
</evidence>
<dbReference type="SUPFAM" id="SSF46689">
    <property type="entry name" value="Homeodomain-like"/>
    <property type="match status" value="1"/>
</dbReference>
<organism evidence="3 4">
    <name type="scientific">Dactylosporangium darangshiense</name>
    <dbReference type="NCBI Taxonomy" id="579108"/>
    <lineage>
        <taxon>Bacteria</taxon>
        <taxon>Bacillati</taxon>
        <taxon>Actinomycetota</taxon>
        <taxon>Actinomycetes</taxon>
        <taxon>Micromonosporales</taxon>
        <taxon>Micromonosporaceae</taxon>
        <taxon>Dactylosporangium</taxon>
    </lineage>
</organism>
<dbReference type="Proteomes" id="UP001500620">
    <property type="component" value="Unassembled WGS sequence"/>
</dbReference>
<evidence type="ECO:0000256" key="1">
    <source>
        <dbReference type="SAM" id="MobiDB-lite"/>
    </source>
</evidence>
<feature type="compositionally biased region" description="Low complexity" evidence="1">
    <location>
        <begin position="101"/>
        <end position="111"/>
    </location>
</feature>
<sequence length="321" mass="33208">MNAPVALSDQERAQLLAWSDQSANADGLAMRARIVLAAAAGSANPAIARELGIARSTAVRWRRRFAAEGLNGLLDKPRPARPQPGSGERPNTVGAEPRQTAPDAPDGSVPGPAGPPDPPPPPVSLVRRMLTWRPRRPASATAGRRPMLVRRLDVVVLVLGMLLSGINAVAGAAHVAWYWLFGLGGVIAGIGATASSAATATEAGAKIRGLWIALGLSGGLLLGIFGYHTYLDPASHQVTPVEMVVTLPAESYVVHPQGRPGGSDQFAFPPLIDGAHVRVDCVATAPDGTAWYRLAADHSFIPVAAVSTVKGLGSGRPAACS</sequence>
<evidence type="ECO:0008006" key="5">
    <source>
        <dbReference type="Google" id="ProtNLM"/>
    </source>
</evidence>
<gene>
    <name evidence="3" type="ORF">GCM10022255_088870</name>
</gene>
<dbReference type="Pfam" id="PF13551">
    <property type="entry name" value="HTH_29"/>
    <property type="match status" value="1"/>
</dbReference>
<feature type="region of interest" description="Disordered" evidence="1">
    <location>
        <begin position="72"/>
        <end position="125"/>
    </location>
</feature>